<evidence type="ECO:0000259" key="11">
    <source>
        <dbReference type="PROSITE" id="PS50097"/>
    </source>
</evidence>
<feature type="region of interest" description="Disordered" evidence="10">
    <location>
        <begin position="271"/>
        <end position="296"/>
    </location>
</feature>
<proteinExistence type="predicted"/>
<organism evidence="12 13">
    <name type="scientific">Paramormyrops kingsleyae</name>
    <dbReference type="NCBI Taxonomy" id="1676925"/>
    <lineage>
        <taxon>Eukaryota</taxon>
        <taxon>Metazoa</taxon>
        <taxon>Chordata</taxon>
        <taxon>Craniata</taxon>
        <taxon>Vertebrata</taxon>
        <taxon>Euteleostomi</taxon>
        <taxon>Actinopterygii</taxon>
        <taxon>Neopterygii</taxon>
        <taxon>Teleostei</taxon>
        <taxon>Osteoglossocephala</taxon>
        <taxon>Osteoglossomorpha</taxon>
        <taxon>Osteoglossiformes</taxon>
        <taxon>Mormyridae</taxon>
        <taxon>Paramormyrops</taxon>
    </lineage>
</organism>
<keyword evidence="4" id="KW-0863">Zinc-finger</keyword>
<dbReference type="GO" id="GO:0000981">
    <property type="term" value="F:DNA-binding transcription factor activity, RNA polymerase II-specific"/>
    <property type="evidence" value="ECO:0007669"/>
    <property type="project" value="TreeGrafter"/>
</dbReference>
<keyword evidence="13" id="KW-1185">Reference proteome</keyword>
<dbReference type="Gene3D" id="1.10.340.70">
    <property type="match status" value="1"/>
</dbReference>
<feature type="region of interest" description="Disordered" evidence="10">
    <location>
        <begin position="398"/>
        <end position="430"/>
    </location>
</feature>
<dbReference type="Pfam" id="PF17921">
    <property type="entry name" value="Integrase_H2C2"/>
    <property type="match status" value="1"/>
</dbReference>
<evidence type="ECO:0000256" key="5">
    <source>
        <dbReference type="ARBA" id="ARBA00022833"/>
    </source>
</evidence>
<dbReference type="PROSITE" id="PS50097">
    <property type="entry name" value="BTB"/>
    <property type="match status" value="1"/>
</dbReference>
<comment type="subcellular location">
    <subcellularLocation>
        <location evidence="1">Nucleus</location>
    </subcellularLocation>
</comment>
<dbReference type="Pfam" id="PF00651">
    <property type="entry name" value="BTB"/>
    <property type="match status" value="1"/>
</dbReference>
<reference evidence="12" key="2">
    <citation type="submission" date="2025-09" db="UniProtKB">
        <authorList>
            <consortium name="Ensembl"/>
        </authorList>
    </citation>
    <scope>IDENTIFICATION</scope>
</reference>
<dbReference type="GO" id="GO:0008270">
    <property type="term" value="F:zinc ion binding"/>
    <property type="evidence" value="ECO:0007669"/>
    <property type="project" value="UniProtKB-KW"/>
</dbReference>
<evidence type="ECO:0000256" key="4">
    <source>
        <dbReference type="ARBA" id="ARBA00022771"/>
    </source>
</evidence>
<dbReference type="Gene3D" id="3.30.710.10">
    <property type="entry name" value="Potassium Channel Kv1.1, Chain A"/>
    <property type="match status" value="1"/>
</dbReference>
<dbReference type="InterPro" id="IPR013087">
    <property type="entry name" value="Znf_C2H2_type"/>
</dbReference>
<evidence type="ECO:0000256" key="3">
    <source>
        <dbReference type="ARBA" id="ARBA00022737"/>
    </source>
</evidence>
<dbReference type="PROSITE" id="PS00028">
    <property type="entry name" value="ZINC_FINGER_C2H2_1"/>
    <property type="match status" value="1"/>
</dbReference>
<dbReference type="AlphaFoldDB" id="A0A3B3S8E3"/>
<dbReference type="GO" id="GO:0005634">
    <property type="term" value="C:nucleus"/>
    <property type="evidence" value="ECO:0007669"/>
    <property type="project" value="UniProtKB-SubCell"/>
</dbReference>
<keyword evidence="7" id="KW-0238">DNA-binding</keyword>
<dbReference type="PANTHER" id="PTHR46105:SF5">
    <property type="entry name" value="ZINC FINGER AND BTB DOMAIN-CONTAINING PROTEIN 44 ISOFORM X1"/>
    <property type="match status" value="1"/>
</dbReference>
<protein>
    <recommendedName>
        <fullName evidence="11">BTB domain-containing protein</fullName>
    </recommendedName>
</protein>
<evidence type="ECO:0000256" key="1">
    <source>
        <dbReference type="ARBA" id="ARBA00004123"/>
    </source>
</evidence>
<keyword evidence="2" id="KW-0479">Metal-binding</keyword>
<feature type="region of interest" description="Disordered" evidence="10">
    <location>
        <begin position="373"/>
        <end position="392"/>
    </location>
</feature>
<evidence type="ECO:0000256" key="8">
    <source>
        <dbReference type="ARBA" id="ARBA00023163"/>
    </source>
</evidence>
<dbReference type="Ensembl" id="ENSPKIT00000007019.1">
    <property type="protein sequence ID" value="ENSPKIP00000026266.1"/>
    <property type="gene ID" value="ENSPKIG00000008821.1"/>
</dbReference>
<dbReference type="GO" id="GO:0000978">
    <property type="term" value="F:RNA polymerase II cis-regulatory region sequence-specific DNA binding"/>
    <property type="evidence" value="ECO:0007669"/>
    <property type="project" value="TreeGrafter"/>
</dbReference>
<dbReference type="GeneTree" id="ENSGT00940000157543"/>
<evidence type="ECO:0000256" key="7">
    <source>
        <dbReference type="ARBA" id="ARBA00023125"/>
    </source>
</evidence>
<keyword evidence="3" id="KW-0677">Repeat</keyword>
<evidence type="ECO:0000256" key="9">
    <source>
        <dbReference type="ARBA" id="ARBA00023242"/>
    </source>
</evidence>
<feature type="region of interest" description="Disordered" evidence="10">
    <location>
        <begin position="648"/>
        <end position="724"/>
    </location>
</feature>
<keyword evidence="5" id="KW-0862">Zinc</keyword>
<dbReference type="Proteomes" id="UP000261540">
    <property type="component" value="Unplaced"/>
</dbReference>
<evidence type="ECO:0000256" key="2">
    <source>
        <dbReference type="ARBA" id="ARBA00022723"/>
    </source>
</evidence>
<feature type="region of interest" description="Disordered" evidence="10">
    <location>
        <begin position="816"/>
        <end position="887"/>
    </location>
</feature>
<dbReference type="PANTHER" id="PTHR46105">
    <property type="entry name" value="AGAP004733-PA"/>
    <property type="match status" value="1"/>
</dbReference>
<dbReference type="InterPro" id="IPR050457">
    <property type="entry name" value="ZnFinger_BTB_dom_contain"/>
</dbReference>
<keyword evidence="8" id="KW-0804">Transcription</keyword>
<dbReference type="InterPro" id="IPR011333">
    <property type="entry name" value="SKP1/BTB/POZ_sf"/>
</dbReference>
<feature type="region of interest" description="Disordered" evidence="10">
    <location>
        <begin position="334"/>
        <end position="366"/>
    </location>
</feature>
<evidence type="ECO:0000256" key="10">
    <source>
        <dbReference type="SAM" id="MobiDB-lite"/>
    </source>
</evidence>
<keyword evidence="6" id="KW-0805">Transcription regulation</keyword>
<feature type="compositionally biased region" description="Basic and acidic residues" evidence="10">
    <location>
        <begin position="694"/>
        <end position="704"/>
    </location>
</feature>
<sequence length="1025" mass="113433">MAGDCTHNTKYVKDDDNLGSRHALVTKGEPAGGPDAADAVKESTSKDATLSPYFEVIDGVLYRKKLEKGYIHYREVLGKDRRLKAIATFHHKRAGKQHHTLEDTYRHVAENYWWEGMYFQIREYVTGCRECQTEQEGRETPASSLVSKTLTTHASDMLCKLKGQWEEGLFCDITLRTGSRSFSAHRAVLAAVSEYFQEVFVEMASSPSPQSDIDLTGFSEESFLSLLEFSYTSTLSLKLENLVEVSTMARHFRMWPVVEACRAIQREQALDSTGGCTPDSPKPPGAFASPNDIGSRKDGVLTKRKRKCGETEECAAEESGPFVKRVTRSRGPLDVLELPQGSGSRGAERTPRIIQDGNGFPCTPTRRLKLMDFKSPSNKRKTPPLRLPASQPPVRILRSSPASGQRAPHLEAGTVPDGGVAGTTLPPPPSRKYKQRLCFPQAGQEGTPVKQEPQEEEVQSPRTLEKYRLLSVLGLQRKSLLPSPEELTGWRQKRRLRKLKVDSYALTTRRKPRVPGLASTLNLEGSEPNGTLLQRVIKMEPPEPISLEDMRPSSIDRPLVAAGGNTHGPVTLPKRSELRRSVRIKAPTRSTELGSFVQIKPEPTALPLLPPSTATRSHRRGHLPVEPLFSLKVKRSVVRSCPLDPRSTRVTRRTVRDARHGSCPAPSKARIGRDRARSHKRKEVKSRAVAPHVEAPRKAARPTDRAVNVRSVPGTSGLTQRPPPGLLRVIKDEPADPVPVCIPTVPQLGKRQSKPPVKLLDPGFLFTFCRPIGTIKKEEEERVDICLTGSLSQPVNRSSPVRHIRSTADIAGRTRGAFREARAARRRARSLKQAESGAAMSPSLRRRSGPEGSALNGFRGSSLPGPTSTKGRVERPKKSLRLPPLQSRRSALLDSIRRARLKQLRQARGHAPVTSHTCFQCKVTYRNCDVLIMHRIRHIEGKHWPCPVSSRHPRLPASPRTFWPLTYLLSSPHSCAARPSSGSVTFRATSVRMTTNSTNATAVCLHPDCRPPAEVGVQGLSISRG</sequence>
<reference evidence="12" key="1">
    <citation type="submission" date="2025-08" db="UniProtKB">
        <authorList>
            <consortium name="Ensembl"/>
        </authorList>
    </citation>
    <scope>IDENTIFICATION</scope>
</reference>
<evidence type="ECO:0000313" key="12">
    <source>
        <dbReference type="Ensembl" id="ENSPKIP00000026266.1"/>
    </source>
</evidence>
<name>A0A3B3S8E3_9TELE</name>
<dbReference type="SUPFAM" id="SSF54695">
    <property type="entry name" value="POZ domain"/>
    <property type="match status" value="1"/>
</dbReference>
<dbReference type="InterPro" id="IPR041588">
    <property type="entry name" value="Integrase_H2C2"/>
</dbReference>
<accession>A0A3B3S8E3</accession>
<keyword evidence="9" id="KW-0539">Nucleus</keyword>
<evidence type="ECO:0000256" key="6">
    <source>
        <dbReference type="ARBA" id="ARBA00023015"/>
    </source>
</evidence>
<feature type="domain" description="BTB" evidence="11">
    <location>
        <begin position="171"/>
        <end position="239"/>
    </location>
</feature>
<evidence type="ECO:0000313" key="13">
    <source>
        <dbReference type="Proteomes" id="UP000261540"/>
    </source>
</evidence>
<dbReference type="SMART" id="SM00225">
    <property type="entry name" value="BTB"/>
    <property type="match status" value="1"/>
</dbReference>
<dbReference type="InterPro" id="IPR000210">
    <property type="entry name" value="BTB/POZ_dom"/>
</dbReference>